<organism evidence="2 3">
    <name type="scientific">Phakopsora pachyrhizi</name>
    <name type="common">Asian soybean rust disease fungus</name>
    <dbReference type="NCBI Taxonomy" id="170000"/>
    <lineage>
        <taxon>Eukaryota</taxon>
        <taxon>Fungi</taxon>
        <taxon>Dikarya</taxon>
        <taxon>Basidiomycota</taxon>
        <taxon>Pucciniomycotina</taxon>
        <taxon>Pucciniomycetes</taxon>
        <taxon>Pucciniales</taxon>
        <taxon>Phakopsoraceae</taxon>
        <taxon>Phakopsora</taxon>
    </lineage>
</organism>
<evidence type="ECO:0000313" key="2">
    <source>
        <dbReference type="EMBL" id="CAH7683673.1"/>
    </source>
</evidence>
<reference evidence="2" key="1">
    <citation type="submission" date="2022-06" db="EMBL/GenBank/DDBJ databases">
        <authorList>
            <consortium name="SYNGENTA / RWTH Aachen University"/>
        </authorList>
    </citation>
    <scope>NUCLEOTIDE SEQUENCE</scope>
</reference>
<feature type="compositionally biased region" description="Polar residues" evidence="1">
    <location>
        <begin position="7"/>
        <end position="21"/>
    </location>
</feature>
<evidence type="ECO:0000256" key="1">
    <source>
        <dbReference type="SAM" id="MobiDB-lite"/>
    </source>
</evidence>
<comment type="caution">
    <text evidence="2">The sequence shown here is derived from an EMBL/GenBank/DDBJ whole genome shotgun (WGS) entry which is preliminary data.</text>
</comment>
<dbReference type="AlphaFoldDB" id="A0AAV0BBT1"/>
<accession>A0AAV0BBT1</accession>
<dbReference type="PANTHER" id="PTHR39473">
    <property type="match status" value="1"/>
</dbReference>
<gene>
    <name evidence="2" type="ORF">PPACK8108_LOCUS17322</name>
</gene>
<protein>
    <submittedName>
        <fullName evidence="2">Expressed protein</fullName>
    </submittedName>
</protein>
<feature type="compositionally biased region" description="Low complexity" evidence="1">
    <location>
        <begin position="31"/>
        <end position="40"/>
    </location>
</feature>
<dbReference type="PANTHER" id="PTHR39473:SF1">
    <property type="entry name" value="DINB-LIKE DOMAIN-CONTAINING PROTEIN"/>
    <property type="match status" value="1"/>
</dbReference>
<proteinExistence type="predicted"/>
<feature type="region of interest" description="Disordered" evidence="1">
    <location>
        <begin position="1"/>
        <end position="43"/>
    </location>
</feature>
<sequence length="255" mass="29722">MKEVSKDQTTGLISKGNNQTEPENDQRIKTESTSTSTSTRTKTKTVELDLSYEVEDWKILMKSSTQIFEQTIQILNITSRHQHEDPDRLISRVSKILPGSTIGKHLRHVHDYFRILLESIGSEDKILNYDNRKRNLPMETSHKVLLKEFISLRRLLVERLKDRIESRDHRDIRLFLVALTPDKLTFQTTFTRELWFVTLHSTHHFALIRSIINAETDLKIDQNFGVAPSTIIRKSIRSVAGDEVDFMNIKRLNKL</sequence>
<evidence type="ECO:0000313" key="3">
    <source>
        <dbReference type="Proteomes" id="UP001153365"/>
    </source>
</evidence>
<keyword evidence="3" id="KW-1185">Reference proteome</keyword>
<name>A0AAV0BBT1_PHAPC</name>
<dbReference type="EMBL" id="CALTRL010004838">
    <property type="protein sequence ID" value="CAH7683673.1"/>
    <property type="molecule type" value="Genomic_DNA"/>
</dbReference>
<dbReference type="Proteomes" id="UP001153365">
    <property type="component" value="Unassembled WGS sequence"/>
</dbReference>